<dbReference type="EMBL" id="CAJVQB010112306">
    <property type="protein sequence ID" value="CAG8852466.1"/>
    <property type="molecule type" value="Genomic_DNA"/>
</dbReference>
<reference evidence="1 2" key="1">
    <citation type="submission" date="2021-06" db="EMBL/GenBank/DDBJ databases">
        <authorList>
            <person name="Kallberg Y."/>
            <person name="Tangrot J."/>
            <person name="Rosling A."/>
        </authorList>
    </citation>
    <scope>NUCLEOTIDE SEQUENCE [LARGE SCALE GENOMIC DNA]</scope>
    <source>
        <strain evidence="1 2">120-4 pot B 10/14</strain>
    </source>
</reference>
<feature type="non-terminal residue" evidence="1">
    <location>
        <position position="42"/>
    </location>
</feature>
<gene>
    <name evidence="1" type="ORF">GMARGA_LOCUS41287</name>
</gene>
<feature type="non-terminal residue" evidence="1">
    <location>
        <position position="1"/>
    </location>
</feature>
<evidence type="ECO:0000313" key="2">
    <source>
        <dbReference type="Proteomes" id="UP000789901"/>
    </source>
</evidence>
<protein>
    <submittedName>
        <fullName evidence="1">46332_t:CDS:1</fullName>
    </submittedName>
</protein>
<sequence length="42" mass="4892">INSVIIGTIIQTAKTIKDDLTLDFYIEERIRKKEPPSFWVQA</sequence>
<proteinExistence type="predicted"/>
<name>A0ABN7XB43_GIGMA</name>
<keyword evidence="2" id="KW-1185">Reference proteome</keyword>
<organism evidence="1 2">
    <name type="scientific">Gigaspora margarita</name>
    <dbReference type="NCBI Taxonomy" id="4874"/>
    <lineage>
        <taxon>Eukaryota</taxon>
        <taxon>Fungi</taxon>
        <taxon>Fungi incertae sedis</taxon>
        <taxon>Mucoromycota</taxon>
        <taxon>Glomeromycotina</taxon>
        <taxon>Glomeromycetes</taxon>
        <taxon>Diversisporales</taxon>
        <taxon>Gigasporaceae</taxon>
        <taxon>Gigaspora</taxon>
    </lineage>
</organism>
<dbReference type="Proteomes" id="UP000789901">
    <property type="component" value="Unassembled WGS sequence"/>
</dbReference>
<accession>A0ABN7XB43</accession>
<evidence type="ECO:0000313" key="1">
    <source>
        <dbReference type="EMBL" id="CAG8852466.1"/>
    </source>
</evidence>
<comment type="caution">
    <text evidence="1">The sequence shown here is derived from an EMBL/GenBank/DDBJ whole genome shotgun (WGS) entry which is preliminary data.</text>
</comment>